<dbReference type="SUPFAM" id="SSF51569">
    <property type="entry name" value="Aldolase"/>
    <property type="match status" value="1"/>
</dbReference>
<evidence type="ECO:0000256" key="4">
    <source>
        <dbReference type="ARBA" id="ARBA00022605"/>
    </source>
</evidence>
<accession>A0AAJ1MN76</accession>
<name>A0AAJ1MN76_9SPIO</name>
<evidence type="ECO:0000256" key="6">
    <source>
        <dbReference type="ARBA" id="ARBA00023141"/>
    </source>
</evidence>
<dbReference type="GO" id="GO:0003849">
    <property type="term" value="F:3-deoxy-7-phosphoheptulonate synthase activity"/>
    <property type="evidence" value="ECO:0007669"/>
    <property type="project" value="UniProtKB-EC"/>
</dbReference>
<dbReference type="PIRSF" id="PIRSF001361">
    <property type="entry name" value="DAHP_synthase"/>
    <property type="match status" value="1"/>
</dbReference>
<protein>
    <recommendedName>
        <fullName evidence="8">Phospho-2-dehydro-3-deoxyheptonate aldolase</fullName>
        <ecNumber evidence="8">2.5.1.54</ecNumber>
    </recommendedName>
</protein>
<sequence>MKKTNNLRILTVEPAISPDDLRAEFPVTEKSSETLFKSRVSVKDIIEVRYDRFLIVTGPCSIHDENAAIEYAEKLNRLRLKYEDRLYIVMRVYFEKPRTTVGWRGMIIDPELDGSYNINMGLRKARKLLQKITDMGLPTATEVLDPIIPQYIADLISWAAVGARTTESQTHRNMVSGLSMPVGFKNGTDGSVEKAINAIESARSPHSFLGIDDDGKTCILSTSGNEATHLILRGGIVGPNYYEETVEDAEELFDANNINASIIVDCSHANSGKKHQKQFRVLRSVLEQRNRHDSIKGVMIESNLFEGNQKIPTDIKTLAYGVSITDECVGWDETERMMDFAWNQLA</sequence>
<keyword evidence="4 8" id="KW-0028">Amino-acid biosynthesis</keyword>
<evidence type="ECO:0000256" key="8">
    <source>
        <dbReference type="PIRNR" id="PIRNR001361"/>
    </source>
</evidence>
<dbReference type="GO" id="GO:0005737">
    <property type="term" value="C:cytoplasm"/>
    <property type="evidence" value="ECO:0007669"/>
    <property type="project" value="TreeGrafter"/>
</dbReference>
<organism evidence="10 11">
    <name type="scientific">Candidatus Thalassospirochaeta sargassi</name>
    <dbReference type="NCBI Taxonomy" id="3119039"/>
    <lineage>
        <taxon>Bacteria</taxon>
        <taxon>Pseudomonadati</taxon>
        <taxon>Spirochaetota</taxon>
        <taxon>Spirochaetia</taxon>
        <taxon>Spirochaetales</taxon>
        <taxon>Spirochaetaceae</taxon>
        <taxon>Candidatus Thalassospirochaeta</taxon>
    </lineage>
</organism>
<reference evidence="10 11" key="1">
    <citation type="submission" date="2022-12" db="EMBL/GenBank/DDBJ databases">
        <title>Metagenome assembled genome from gulf of manar.</title>
        <authorList>
            <person name="Kohli P."/>
            <person name="Pk S."/>
            <person name="Venkata Ramana C."/>
            <person name="Sasikala C."/>
        </authorList>
    </citation>
    <scope>NUCLEOTIDE SEQUENCE [LARGE SCALE GENOMIC DNA]</scope>
    <source>
        <strain evidence="10">JB008</strain>
    </source>
</reference>
<keyword evidence="6 8" id="KW-0057">Aromatic amino acid biosynthesis</keyword>
<evidence type="ECO:0000256" key="5">
    <source>
        <dbReference type="ARBA" id="ARBA00022679"/>
    </source>
</evidence>
<dbReference type="InterPro" id="IPR013785">
    <property type="entry name" value="Aldolase_TIM"/>
</dbReference>
<dbReference type="Proteomes" id="UP001221217">
    <property type="component" value="Unassembled WGS sequence"/>
</dbReference>
<comment type="pathway">
    <text evidence="2 8">Metabolic intermediate biosynthesis; chorismate biosynthesis; chorismate from D-erythrose 4-phosphate and phosphoenolpyruvate: step 1/7.</text>
</comment>
<evidence type="ECO:0000256" key="3">
    <source>
        <dbReference type="ARBA" id="ARBA00007985"/>
    </source>
</evidence>
<comment type="function">
    <text evidence="1 8">Stereospecific condensation of phosphoenolpyruvate (PEP) and D-erythrose-4-phosphate (E4P) giving rise to 3-deoxy-D-arabino-heptulosonate-7-phosphate (DAHP).</text>
</comment>
<evidence type="ECO:0000256" key="1">
    <source>
        <dbReference type="ARBA" id="ARBA00003726"/>
    </source>
</evidence>
<evidence type="ECO:0000313" key="11">
    <source>
        <dbReference type="Proteomes" id="UP001221217"/>
    </source>
</evidence>
<evidence type="ECO:0000256" key="2">
    <source>
        <dbReference type="ARBA" id="ARBA00004688"/>
    </source>
</evidence>
<dbReference type="NCBIfam" id="TIGR00034">
    <property type="entry name" value="aroFGH"/>
    <property type="match status" value="1"/>
</dbReference>
<dbReference type="EC" id="2.5.1.54" evidence="8"/>
<dbReference type="EMBL" id="JAQQAL010000025">
    <property type="protein sequence ID" value="MDC7227435.1"/>
    <property type="molecule type" value="Genomic_DNA"/>
</dbReference>
<feature type="domain" description="DAHP synthetase I/KDSA" evidence="9">
    <location>
        <begin position="44"/>
        <end position="337"/>
    </location>
</feature>
<dbReference type="PANTHER" id="PTHR21225:SF10">
    <property type="entry name" value="PHOSPHO-2-DEHYDRO-3-DEOXYHEPTONATE ALDOLASE, TYR-SENSITIVE"/>
    <property type="match status" value="1"/>
</dbReference>
<evidence type="ECO:0000256" key="7">
    <source>
        <dbReference type="ARBA" id="ARBA00047508"/>
    </source>
</evidence>
<proteinExistence type="inferred from homology"/>
<evidence type="ECO:0000259" key="9">
    <source>
        <dbReference type="Pfam" id="PF00793"/>
    </source>
</evidence>
<dbReference type="AlphaFoldDB" id="A0AAJ1MN76"/>
<gene>
    <name evidence="10" type="ORF">PQJ61_11790</name>
</gene>
<dbReference type="GO" id="GO:0008652">
    <property type="term" value="P:amino acid biosynthetic process"/>
    <property type="evidence" value="ECO:0007669"/>
    <property type="project" value="UniProtKB-KW"/>
</dbReference>
<comment type="similarity">
    <text evidence="3 8">Belongs to the class-I DAHP synthase family.</text>
</comment>
<dbReference type="PANTHER" id="PTHR21225">
    <property type="entry name" value="PHOSPHO-2-DEHYDRO-3-DEOXYHEPTONATE ALDOLASE DAHP SYNTHETASE"/>
    <property type="match status" value="1"/>
</dbReference>
<dbReference type="InterPro" id="IPR006219">
    <property type="entry name" value="DAHP_synth_1"/>
</dbReference>
<dbReference type="NCBIfam" id="NF009395">
    <property type="entry name" value="PRK12755.1"/>
    <property type="match status" value="1"/>
</dbReference>
<dbReference type="Gene3D" id="3.20.20.70">
    <property type="entry name" value="Aldolase class I"/>
    <property type="match status" value="1"/>
</dbReference>
<evidence type="ECO:0000313" key="10">
    <source>
        <dbReference type="EMBL" id="MDC7227435.1"/>
    </source>
</evidence>
<dbReference type="FunFam" id="3.20.20.70:FF:000005">
    <property type="entry name" value="Phospho-2-dehydro-3-deoxyheptonate aldolase"/>
    <property type="match status" value="1"/>
</dbReference>
<dbReference type="GO" id="GO:0009073">
    <property type="term" value="P:aromatic amino acid family biosynthetic process"/>
    <property type="evidence" value="ECO:0007669"/>
    <property type="project" value="UniProtKB-KW"/>
</dbReference>
<comment type="catalytic activity">
    <reaction evidence="7 8">
        <text>D-erythrose 4-phosphate + phosphoenolpyruvate + H2O = 7-phospho-2-dehydro-3-deoxy-D-arabino-heptonate + phosphate</text>
        <dbReference type="Rhea" id="RHEA:14717"/>
        <dbReference type="ChEBI" id="CHEBI:15377"/>
        <dbReference type="ChEBI" id="CHEBI:16897"/>
        <dbReference type="ChEBI" id="CHEBI:43474"/>
        <dbReference type="ChEBI" id="CHEBI:58394"/>
        <dbReference type="ChEBI" id="CHEBI:58702"/>
        <dbReference type="EC" id="2.5.1.54"/>
    </reaction>
</comment>
<dbReference type="InterPro" id="IPR006218">
    <property type="entry name" value="DAHP1/KDSA"/>
</dbReference>
<keyword evidence="5 8" id="KW-0808">Transferase</keyword>
<comment type="caution">
    <text evidence="10">The sequence shown here is derived from an EMBL/GenBank/DDBJ whole genome shotgun (WGS) entry which is preliminary data.</text>
</comment>
<dbReference type="Pfam" id="PF00793">
    <property type="entry name" value="DAHP_synth_1"/>
    <property type="match status" value="1"/>
</dbReference>
<dbReference type="GO" id="GO:0042802">
    <property type="term" value="F:identical protein binding"/>
    <property type="evidence" value="ECO:0007669"/>
    <property type="project" value="UniProtKB-ARBA"/>
</dbReference>